<reference evidence="1" key="1">
    <citation type="submission" date="2013-11" db="EMBL/GenBank/DDBJ databases">
        <title>Genome sequence of the fusiform rust pathogen reveals effectors for host alternation and coevolution with pine.</title>
        <authorList>
            <consortium name="DOE Joint Genome Institute"/>
            <person name="Smith K."/>
            <person name="Pendleton A."/>
            <person name="Kubisiak T."/>
            <person name="Anderson C."/>
            <person name="Salamov A."/>
            <person name="Aerts A."/>
            <person name="Riley R."/>
            <person name="Clum A."/>
            <person name="Lindquist E."/>
            <person name="Ence D."/>
            <person name="Campbell M."/>
            <person name="Kronenberg Z."/>
            <person name="Feau N."/>
            <person name="Dhillon B."/>
            <person name="Hamelin R."/>
            <person name="Burleigh J."/>
            <person name="Smith J."/>
            <person name="Yandell M."/>
            <person name="Nelson C."/>
            <person name="Grigoriev I."/>
            <person name="Davis J."/>
        </authorList>
    </citation>
    <scope>NUCLEOTIDE SEQUENCE</scope>
    <source>
        <strain evidence="1">G11</strain>
    </source>
</reference>
<dbReference type="AlphaFoldDB" id="A0A9P6N5Z0"/>
<evidence type="ECO:0000313" key="2">
    <source>
        <dbReference type="Proteomes" id="UP000886653"/>
    </source>
</evidence>
<organism evidence="1 2">
    <name type="scientific">Cronartium quercuum f. sp. fusiforme G11</name>
    <dbReference type="NCBI Taxonomy" id="708437"/>
    <lineage>
        <taxon>Eukaryota</taxon>
        <taxon>Fungi</taxon>
        <taxon>Dikarya</taxon>
        <taxon>Basidiomycota</taxon>
        <taxon>Pucciniomycotina</taxon>
        <taxon>Pucciniomycetes</taxon>
        <taxon>Pucciniales</taxon>
        <taxon>Coleosporiaceae</taxon>
        <taxon>Cronartium</taxon>
    </lineage>
</organism>
<gene>
    <name evidence="1" type="ORF">CROQUDRAFT_100656</name>
</gene>
<dbReference type="EMBL" id="MU167481">
    <property type="protein sequence ID" value="KAG0140055.1"/>
    <property type="molecule type" value="Genomic_DNA"/>
</dbReference>
<dbReference type="Proteomes" id="UP000886653">
    <property type="component" value="Unassembled WGS sequence"/>
</dbReference>
<sequence>MTQHAFQEASFQHATGEVYTSPISEGLARPHPLSNSFDHIPIATLLHYSSGLVSPYHSLKTLKVPPAPTNKHNPHPRLGSGLYVHQPSASCFMTPTICVPLPTPRSLFVSTTPEYNPNTWRRRSIHAAAPESFSLANMSKSLRDHSCEHNHS</sequence>
<keyword evidence="2" id="KW-1185">Reference proteome</keyword>
<comment type="caution">
    <text evidence="1">The sequence shown here is derived from an EMBL/GenBank/DDBJ whole genome shotgun (WGS) entry which is preliminary data.</text>
</comment>
<accession>A0A9P6N5Z0</accession>
<protein>
    <submittedName>
        <fullName evidence="1">Uncharacterized protein</fullName>
    </submittedName>
</protein>
<name>A0A9P6N5Z0_9BASI</name>
<proteinExistence type="predicted"/>
<evidence type="ECO:0000313" key="1">
    <source>
        <dbReference type="EMBL" id="KAG0140055.1"/>
    </source>
</evidence>